<name>A0ABN3DMT3_9MICO</name>
<reference evidence="8 9" key="1">
    <citation type="journal article" date="2019" name="Int. J. Syst. Evol. Microbiol.">
        <title>The Global Catalogue of Microorganisms (GCM) 10K type strain sequencing project: providing services to taxonomists for standard genome sequencing and annotation.</title>
        <authorList>
            <consortium name="The Broad Institute Genomics Platform"/>
            <consortium name="The Broad Institute Genome Sequencing Center for Infectious Disease"/>
            <person name="Wu L."/>
            <person name="Ma J."/>
        </authorList>
    </citation>
    <scope>NUCLEOTIDE SEQUENCE [LARGE SCALE GENOMIC DNA]</scope>
    <source>
        <strain evidence="8 9">JCM 16117</strain>
    </source>
</reference>
<evidence type="ECO:0000313" key="9">
    <source>
        <dbReference type="Proteomes" id="UP001500929"/>
    </source>
</evidence>
<proteinExistence type="predicted"/>
<comment type="caution">
    <text evidence="8">The sequence shown here is derived from an EMBL/GenBank/DDBJ whole genome shotgun (WGS) entry which is preliminary data.</text>
</comment>
<dbReference type="InterPro" id="IPR036271">
    <property type="entry name" value="Tet_transcr_reg_TetR-rel_C_sf"/>
</dbReference>
<dbReference type="Gene3D" id="1.10.357.10">
    <property type="entry name" value="Tetracycline Repressor, domain 2"/>
    <property type="match status" value="1"/>
</dbReference>
<dbReference type="InterPro" id="IPR050109">
    <property type="entry name" value="HTH-type_TetR-like_transc_reg"/>
</dbReference>
<evidence type="ECO:0000259" key="7">
    <source>
        <dbReference type="PROSITE" id="PS50977"/>
    </source>
</evidence>
<dbReference type="InterPro" id="IPR001647">
    <property type="entry name" value="HTH_TetR"/>
</dbReference>
<dbReference type="Pfam" id="PF00440">
    <property type="entry name" value="TetR_N"/>
    <property type="match status" value="1"/>
</dbReference>
<keyword evidence="3 5" id="KW-0238">DNA-binding</keyword>
<evidence type="ECO:0000256" key="5">
    <source>
        <dbReference type="PROSITE-ProRule" id="PRU00335"/>
    </source>
</evidence>
<dbReference type="Pfam" id="PF13977">
    <property type="entry name" value="TetR_C_6"/>
    <property type="match status" value="1"/>
</dbReference>
<dbReference type="SUPFAM" id="SSF48498">
    <property type="entry name" value="Tetracyclin repressor-like, C-terminal domain"/>
    <property type="match status" value="1"/>
</dbReference>
<dbReference type="InterPro" id="IPR039538">
    <property type="entry name" value="BetI_C"/>
</dbReference>
<evidence type="ECO:0000256" key="2">
    <source>
        <dbReference type="ARBA" id="ARBA00023015"/>
    </source>
</evidence>
<evidence type="ECO:0000256" key="4">
    <source>
        <dbReference type="ARBA" id="ARBA00023163"/>
    </source>
</evidence>
<gene>
    <name evidence="8" type="ORF">GCM10009851_21620</name>
</gene>
<keyword evidence="1" id="KW-0678">Repressor</keyword>
<evidence type="ECO:0000256" key="3">
    <source>
        <dbReference type="ARBA" id="ARBA00023125"/>
    </source>
</evidence>
<protein>
    <recommendedName>
        <fullName evidence="7">HTH tetR-type domain-containing protein</fullName>
    </recommendedName>
</protein>
<feature type="compositionally biased region" description="Polar residues" evidence="6">
    <location>
        <begin position="227"/>
        <end position="237"/>
    </location>
</feature>
<organism evidence="8 9">
    <name type="scientific">Herbiconiux moechotypicola</name>
    <dbReference type="NCBI Taxonomy" id="637393"/>
    <lineage>
        <taxon>Bacteria</taxon>
        <taxon>Bacillati</taxon>
        <taxon>Actinomycetota</taxon>
        <taxon>Actinomycetes</taxon>
        <taxon>Micrococcales</taxon>
        <taxon>Microbacteriaceae</taxon>
        <taxon>Herbiconiux</taxon>
    </lineage>
</organism>
<feature type="domain" description="HTH tetR-type" evidence="7">
    <location>
        <begin position="4"/>
        <end position="64"/>
    </location>
</feature>
<evidence type="ECO:0000256" key="6">
    <source>
        <dbReference type="SAM" id="MobiDB-lite"/>
    </source>
</evidence>
<dbReference type="PANTHER" id="PTHR30055">
    <property type="entry name" value="HTH-TYPE TRANSCRIPTIONAL REGULATOR RUTR"/>
    <property type="match status" value="1"/>
</dbReference>
<feature type="DNA-binding region" description="H-T-H motif" evidence="5">
    <location>
        <begin position="27"/>
        <end position="46"/>
    </location>
</feature>
<feature type="compositionally biased region" description="Low complexity" evidence="6">
    <location>
        <begin position="217"/>
        <end position="226"/>
    </location>
</feature>
<keyword evidence="2" id="KW-0805">Transcription regulation</keyword>
<evidence type="ECO:0000256" key="1">
    <source>
        <dbReference type="ARBA" id="ARBA00022491"/>
    </source>
</evidence>
<dbReference type="InterPro" id="IPR009057">
    <property type="entry name" value="Homeodomain-like_sf"/>
</dbReference>
<dbReference type="PANTHER" id="PTHR30055:SF234">
    <property type="entry name" value="HTH-TYPE TRANSCRIPTIONAL REGULATOR BETI"/>
    <property type="match status" value="1"/>
</dbReference>
<dbReference type="Proteomes" id="UP001500929">
    <property type="component" value="Unassembled WGS sequence"/>
</dbReference>
<evidence type="ECO:0000313" key="8">
    <source>
        <dbReference type="EMBL" id="GAA2236328.1"/>
    </source>
</evidence>
<accession>A0ABN3DMT3</accession>
<keyword evidence="9" id="KW-1185">Reference proteome</keyword>
<feature type="region of interest" description="Disordered" evidence="6">
    <location>
        <begin position="217"/>
        <end position="237"/>
    </location>
</feature>
<dbReference type="EMBL" id="BAAAQY010000006">
    <property type="protein sequence ID" value="GAA2236328.1"/>
    <property type="molecule type" value="Genomic_DNA"/>
</dbReference>
<keyword evidence="4" id="KW-0804">Transcription</keyword>
<dbReference type="SUPFAM" id="SSF46689">
    <property type="entry name" value="Homeodomain-like"/>
    <property type="match status" value="1"/>
</dbReference>
<sequence>MPVAERRAQLLHAAFVVIARSGVGGATTRAVVDEAGMKLASFHYAFTSREELLSELVEDVLHGQETLLDLPALDALDGPDDLETLLAVGLLGYFEGVRADPLRERAMFELTQYAMRTPGLEPLAARQYERYRALARAALEEAARRAGRRWSRPVDEIAGHLVALTDGATLAWLADPDDTRARATLTFAARSLAALAAPYSPSTPAALPDASATFTSAALPSAAPPTRSGSTEQRSRA</sequence>
<dbReference type="PROSITE" id="PS50977">
    <property type="entry name" value="HTH_TETR_2"/>
    <property type="match status" value="1"/>
</dbReference>